<reference evidence="5 6" key="1">
    <citation type="submission" date="2018-06" db="EMBL/GenBank/DDBJ databases">
        <title>Genomic Encyclopedia of Archaeal and Bacterial Type Strains, Phase II (KMG-II): from individual species to whole genera.</title>
        <authorList>
            <person name="Goeker M."/>
        </authorList>
    </citation>
    <scope>NUCLEOTIDE SEQUENCE [LARGE SCALE GENOMIC DNA]</scope>
    <source>
        <strain evidence="5 6">DSM 24525</strain>
    </source>
</reference>
<sequence>MPILALLPLISAIAPLAARLIGNAADGKAGAEVAEQVATQVTTVAQRVFGAEDPARVNAAMQADPAKAAEFAREMNQLATQVQLATLQADLENVTSARAALTSETWWVKAAPGFLSLIITIGFFAVLITLISGGPPETTTGNQTVRELLALLLGALTLAFGDVRNFWLGSSAGSKKKDEALASQAERAMTSQSEQTRFVMRQIVAPAPARDAVARGSLPAVPASPAMRRQFPDGCGWRVTAEGVLAEGDTEPQRTVGEPVTVRRIWRDFGPLILEASGRIGVPAELVVATIATESRGNAKASRTEPDGRRSVGLMQTLEGTASDMLGRTVAADELEDPALSIEAGVRYIFSQRDKTDFQPPLVAASYNAGSLVRDEANRWKLRSTPNHIDRFCLFFNDTVFVAKADSWFR</sequence>
<feature type="domain" description="Transglycosylase SLT" evidence="4">
    <location>
        <begin position="272"/>
        <end position="372"/>
    </location>
</feature>
<dbReference type="EMBL" id="QKYU01000010">
    <property type="protein sequence ID" value="PZW45948.1"/>
    <property type="molecule type" value="Genomic_DNA"/>
</dbReference>
<feature type="transmembrane region" description="Helical" evidence="2">
    <location>
        <begin position="148"/>
        <end position="167"/>
    </location>
</feature>
<dbReference type="AlphaFoldDB" id="A0A2W7IIV5"/>
<dbReference type="SUPFAM" id="SSF53955">
    <property type="entry name" value="Lysozyme-like"/>
    <property type="match status" value="1"/>
</dbReference>
<keyword evidence="6" id="KW-1185">Reference proteome</keyword>
<keyword evidence="2" id="KW-0812">Transmembrane</keyword>
<dbReference type="Proteomes" id="UP000249688">
    <property type="component" value="Unassembled WGS sequence"/>
</dbReference>
<comment type="similarity">
    <text evidence="1">Belongs to the virb1 family.</text>
</comment>
<proteinExistence type="inferred from homology"/>
<feature type="signal peptide" evidence="3">
    <location>
        <begin position="1"/>
        <end position="24"/>
    </location>
</feature>
<keyword evidence="3" id="KW-0732">Signal</keyword>
<accession>A0A2W7IIV5</accession>
<feature type="transmembrane region" description="Helical" evidence="2">
    <location>
        <begin position="114"/>
        <end position="136"/>
    </location>
</feature>
<evidence type="ECO:0000256" key="3">
    <source>
        <dbReference type="SAM" id="SignalP"/>
    </source>
</evidence>
<organism evidence="5 6">
    <name type="scientific">Humitalea rosea</name>
    <dbReference type="NCBI Taxonomy" id="990373"/>
    <lineage>
        <taxon>Bacteria</taxon>
        <taxon>Pseudomonadati</taxon>
        <taxon>Pseudomonadota</taxon>
        <taxon>Alphaproteobacteria</taxon>
        <taxon>Acetobacterales</taxon>
        <taxon>Roseomonadaceae</taxon>
        <taxon>Humitalea</taxon>
    </lineage>
</organism>
<dbReference type="Pfam" id="PF01464">
    <property type="entry name" value="SLT"/>
    <property type="match status" value="1"/>
</dbReference>
<dbReference type="InterPro" id="IPR023346">
    <property type="entry name" value="Lysozyme-like_dom_sf"/>
</dbReference>
<keyword evidence="2" id="KW-1133">Transmembrane helix</keyword>
<evidence type="ECO:0000313" key="6">
    <source>
        <dbReference type="Proteomes" id="UP000249688"/>
    </source>
</evidence>
<gene>
    <name evidence="5" type="ORF">C8P66_110147</name>
</gene>
<dbReference type="InterPro" id="IPR008258">
    <property type="entry name" value="Transglycosylase_SLT_dom_1"/>
</dbReference>
<keyword evidence="2" id="KW-0472">Membrane</keyword>
<evidence type="ECO:0000259" key="4">
    <source>
        <dbReference type="Pfam" id="PF01464"/>
    </source>
</evidence>
<dbReference type="Gene3D" id="1.10.530.10">
    <property type="match status" value="1"/>
</dbReference>
<comment type="caution">
    <text evidence="5">The sequence shown here is derived from an EMBL/GenBank/DDBJ whole genome shotgun (WGS) entry which is preliminary data.</text>
</comment>
<dbReference type="CDD" id="cd00254">
    <property type="entry name" value="LT-like"/>
    <property type="match status" value="1"/>
</dbReference>
<evidence type="ECO:0000256" key="1">
    <source>
        <dbReference type="ARBA" id="ARBA00009387"/>
    </source>
</evidence>
<evidence type="ECO:0000256" key="2">
    <source>
        <dbReference type="SAM" id="Phobius"/>
    </source>
</evidence>
<evidence type="ECO:0000313" key="5">
    <source>
        <dbReference type="EMBL" id="PZW45948.1"/>
    </source>
</evidence>
<protein>
    <submittedName>
        <fullName evidence="5">Soluble lytic murein transglycosylase-like protein</fullName>
    </submittedName>
</protein>
<name>A0A2W7IIV5_9PROT</name>
<feature type="chain" id="PRO_5016100364" evidence="3">
    <location>
        <begin position="25"/>
        <end position="410"/>
    </location>
</feature>